<reference evidence="1" key="1">
    <citation type="submission" date="2021-06" db="EMBL/GenBank/DDBJ databases">
        <authorList>
            <person name="Kallberg Y."/>
            <person name="Tangrot J."/>
            <person name="Rosling A."/>
        </authorList>
    </citation>
    <scope>NUCLEOTIDE SEQUENCE</scope>
    <source>
        <strain evidence="1">CL356</strain>
    </source>
</reference>
<accession>A0ACA9L866</accession>
<evidence type="ECO:0000313" key="1">
    <source>
        <dbReference type="EMBL" id="CAG8512798.1"/>
    </source>
</evidence>
<organism evidence="1 2">
    <name type="scientific">Acaulospora colombiana</name>
    <dbReference type="NCBI Taxonomy" id="27376"/>
    <lineage>
        <taxon>Eukaryota</taxon>
        <taxon>Fungi</taxon>
        <taxon>Fungi incertae sedis</taxon>
        <taxon>Mucoromycota</taxon>
        <taxon>Glomeromycotina</taxon>
        <taxon>Glomeromycetes</taxon>
        <taxon>Diversisporales</taxon>
        <taxon>Acaulosporaceae</taxon>
        <taxon>Acaulospora</taxon>
    </lineage>
</organism>
<comment type="caution">
    <text evidence="1">The sequence shown here is derived from an EMBL/GenBank/DDBJ whole genome shotgun (WGS) entry which is preliminary data.</text>
</comment>
<dbReference type="EMBL" id="CAJVPT010004825">
    <property type="protein sequence ID" value="CAG8512798.1"/>
    <property type="molecule type" value="Genomic_DNA"/>
</dbReference>
<dbReference type="Proteomes" id="UP000789525">
    <property type="component" value="Unassembled WGS sequence"/>
</dbReference>
<protein>
    <submittedName>
        <fullName evidence="1">14146_t:CDS:1</fullName>
    </submittedName>
</protein>
<name>A0ACA9L866_9GLOM</name>
<evidence type="ECO:0000313" key="2">
    <source>
        <dbReference type="Proteomes" id="UP000789525"/>
    </source>
</evidence>
<sequence length="197" mass="21515">MERENLGGTTDYLGVSKCMLVYYAPQCGQGGPVAWPNGEENRSSTIDYCGASTCVCWVYYAPRCGRGGPVAWPDREENRGDTTDYWPVAWPDGEENRGGTTDYRGASTCAYWVYYAPQCGRGGPVAWSDREENRGGITDYRGASTCALWCTMPLDMVEEDQLHGPIGRRTVAGQICGPIGCIMPLEAVEGSAFTFTL</sequence>
<keyword evidence="2" id="KW-1185">Reference proteome</keyword>
<proteinExistence type="predicted"/>
<gene>
    <name evidence="1" type="ORF">ACOLOM_LOCUS3296</name>
</gene>